<gene>
    <name evidence="1" type="ORF">METZ01_LOCUS198825</name>
</gene>
<evidence type="ECO:0008006" key="2">
    <source>
        <dbReference type="Google" id="ProtNLM"/>
    </source>
</evidence>
<dbReference type="EMBL" id="UINC01042821">
    <property type="protein sequence ID" value="SVB45971.1"/>
    <property type="molecule type" value="Genomic_DNA"/>
</dbReference>
<accession>A0A382E7K5</accession>
<dbReference type="AlphaFoldDB" id="A0A382E7K5"/>
<dbReference type="InterPro" id="IPR003448">
    <property type="entry name" value="Mopterin_biosynth_MoaE"/>
</dbReference>
<dbReference type="CDD" id="cd00756">
    <property type="entry name" value="MoaE"/>
    <property type="match status" value="1"/>
</dbReference>
<dbReference type="Pfam" id="PF02391">
    <property type="entry name" value="MoaE"/>
    <property type="match status" value="1"/>
</dbReference>
<sequence>MGNPRIIITTEPLDTDSVTKLVKSTGNGSVVTFEGTTRDETNGRKVLRLEYEAYPEMAEKTFQQIFDEVWGRWELDNVAVAHRIGRLELGETSLLVAVAAPHRAEAFSITMYVVERIKEIVPIWKKEFFEDGSVWVGNAGSTPQNQTT</sequence>
<organism evidence="1">
    <name type="scientific">marine metagenome</name>
    <dbReference type="NCBI Taxonomy" id="408172"/>
    <lineage>
        <taxon>unclassified sequences</taxon>
        <taxon>metagenomes</taxon>
        <taxon>ecological metagenomes</taxon>
    </lineage>
</organism>
<name>A0A382E7K5_9ZZZZ</name>
<dbReference type="PANTHER" id="PTHR23404">
    <property type="entry name" value="MOLYBDOPTERIN SYNTHASE RELATED"/>
    <property type="match status" value="1"/>
</dbReference>
<dbReference type="SUPFAM" id="SSF54690">
    <property type="entry name" value="Molybdopterin synthase subunit MoaE"/>
    <property type="match status" value="1"/>
</dbReference>
<proteinExistence type="predicted"/>
<evidence type="ECO:0000313" key="1">
    <source>
        <dbReference type="EMBL" id="SVB45971.1"/>
    </source>
</evidence>
<protein>
    <recommendedName>
        <fullName evidence="2">Molybdenum cofactor biosynthesis protein MoaE</fullName>
    </recommendedName>
</protein>
<dbReference type="InterPro" id="IPR036563">
    <property type="entry name" value="MoaE_sf"/>
</dbReference>
<dbReference type="Gene3D" id="3.90.1170.40">
    <property type="entry name" value="Molybdopterin biosynthesis MoaE subunit"/>
    <property type="match status" value="1"/>
</dbReference>
<reference evidence="1" key="1">
    <citation type="submission" date="2018-05" db="EMBL/GenBank/DDBJ databases">
        <authorList>
            <person name="Lanie J.A."/>
            <person name="Ng W.-L."/>
            <person name="Kazmierczak K.M."/>
            <person name="Andrzejewski T.M."/>
            <person name="Davidsen T.M."/>
            <person name="Wayne K.J."/>
            <person name="Tettelin H."/>
            <person name="Glass J.I."/>
            <person name="Rusch D."/>
            <person name="Podicherti R."/>
            <person name="Tsui H.-C.T."/>
            <person name="Winkler M.E."/>
        </authorList>
    </citation>
    <scope>NUCLEOTIDE SEQUENCE</scope>
</reference>
<dbReference type="GO" id="GO:0006777">
    <property type="term" value="P:Mo-molybdopterin cofactor biosynthetic process"/>
    <property type="evidence" value="ECO:0007669"/>
    <property type="project" value="InterPro"/>
</dbReference>